<reference evidence="2 3" key="1">
    <citation type="submission" date="2019-10" db="EMBL/GenBank/DDBJ databases">
        <title>Description of Paenibacillus humi sp. nov.</title>
        <authorList>
            <person name="Carlier A."/>
            <person name="Qi S."/>
        </authorList>
    </citation>
    <scope>NUCLEOTIDE SEQUENCE [LARGE SCALE GENOMIC DNA]</scope>
    <source>
        <strain evidence="2 3">LMG 31461</strain>
    </source>
</reference>
<sequence>MINMSFFSDTDGLIIDLRNTMQTFWSLPFVSGKRFGTNKPVYILTSRNTCSGAEEFAYSLQAIKRVKIVGDRTRGGANPGSVKSYCNTLARTRNQDERSYWRISKKY</sequence>
<evidence type="ECO:0000259" key="1">
    <source>
        <dbReference type="Pfam" id="PF03572"/>
    </source>
</evidence>
<keyword evidence="3" id="KW-1185">Reference proteome</keyword>
<dbReference type="InterPro" id="IPR029045">
    <property type="entry name" value="ClpP/crotonase-like_dom_sf"/>
</dbReference>
<dbReference type="PANTHER" id="PTHR11261:SF3">
    <property type="entry name" value="RETINOL-BINDING PROTEIN 3"/>
    <property type="match status" value="1"/>
</dbReference>
<protein>
    <recommendedName>
        <fullName evidence="1">Tail specific protease domain-containing protein</fullName>
    </recommendedName>
</protein>
<dbReference type="Gene3D" id="3.90.226.10">
    <property type="entry name" value="2-enoyl-CoA Hydratase, Chain A, domain 1"/>
    <property type="match status" value="1"/>
</dbReference>
<evidence type="ECO:0000313" key="2">
    <source>
        <dbReference type="EMBL" id="NOU68811.1"/>
    </source>
</evidence>
<dbReference type="InterPro" id="IPR005151">
    <property type="entry name" value="Tail-specific_protease"/>
</dbReference>
<comment type="caution">
    <text evidence="2">The sequence shown here is derived from an EMBL/GenBank/DDBJ whole genome shotgun (WGS) entry which is preliminary data.</text>
</comment>
<dbReference type="Proteomes" id="UP000653578">
    <property type="component" value="Unassembled WGS sequence"/>
</dbReference>
<organism evidence="2 3">
    <name type="scientific">Paenibacillus plantarum</name>
    <dbReference type="NCBI Taxonomy" id="2654975"/>
    <lineage>
        <taxon>Bacteria</taxon>
        <taxon>Bacillati</taxon>
        <taxon>Bacillota</taxon>
        <taxon>Bacilli</taxon>
        <taxon>Bacillales</taxon>
        <taxon>Paenibacillaceae</taxon>
        <taxon>Paenibacillus</taxon>
    </lineage>
</organism>
<dbReference type="PANTHER" id="PTHR11261">
    <property type="entry name" value="INTERPHOTORECEPTOR RETINOID-BINDING PROTEIN"/>
    <property type="match status" value="1"/>
</dbReference>
<name>A0ABX1XLA8_9BACL</name>
<dbReference type="Pfam" id="PF03572">
    <property type="entry name" value="Peptidase_S41"/>
    <property type="match status" value="1"/>
</dbReference>
<gene>
    <name evidence="2" type="ORF">GC096_32840</name>
</gene>
<dbReference type="EMBL" id="WHNY01000080">
    <property type="protein sequence ID" value="NOU68811.1"/>
    <property type="molecule type" value="Genomic_DNA"/>
</dbReference>
<feature type="domain" description="Tail specific protease" evidence="1">
    <location>
        <begin position="35"/>
        <end position="77"/>
    </location>
</feature>
<dbReference type="SUPFAM" id="SSF52096">
    <property type="entry name" value="ClpP/crotonase"/>
    <property type="match status" value="1"/>
</dbReference>
<accession>A0ABX1XLA8</accession>
<evidence type="ECO:0000313" key="3">
    <source>
        <dbReference type="Proteomes" id="UP000653578"/>
    </source>
</evidence>
<proteinExistence type="predicted"/>